<keyword evidence="4 7" id="KW-0472">Membrane</keyword>
<dbReference type="OrthoDB" id="5417844at2759"/>
<evidence type="ECO:0000256" key="3">
    <source>
        <dbReference type="ARBA" id="ARBA00022989"/>
    </source>
</evidence>
<evidence type="ECO:0000313" key="9">
    <source>
        <dbReference type="EMBL" id="KAF2726503.1"/>
    </source>
</evidence>
<feature type="compositionally biased region" description="Low complexity" evidence="6">
    <location>
        <begin position="278"/>
        <end position="287"/>
    </location>
</feature>
<evidence type="ECO:0000256" key="2">
    <source>
        <dbReference type="ARBA" id="ARBA00022692"/>
    </source>
</evidence>
<dbReference type="EMBL" id="ML996456">
    <property type="protein sequence ID" value="KAF2726503.1"/>
    <property type="molecule type" value="Genomic_DNA"/>
</dbReference>
<proteinExistence type="inferred from homology"/>
<evidence type="ECO:0000313" key="10">
    <source>
        <dbReference type="Proteomes" id="UP000799444"/>
    </source>
</evidence>
<evidence type="ECO:0000256" key="5">
    <source>
        <dbReference type="ARBA" id="ARBA00038359"/>
    </source>
</evidence>
<keyword evidence="2 7" id="KW-0812">Transmembrane</keyword>
<feature type="transmembrane region" description="Helical" evidence="7">
    <location>
        <begin position="126"/>
        <end position="146"/>
    </location>
</feature>
<feature type="transmembrane region" description="Helical" evidence="7">
    <location>
        <begin position="206"/>
        <end position="226"/>
    </location>
</feature>
<evidence type="ECO:0000256" key="6">
    <source>
        <dbReference type="SAM" id="MobiDB-lite"/>
    </source>
</evidence>
<feature type="transmembrane region" description="Helical" evidence="7">
    <location>
        <begin position="43"/>
        <end position="67"/>
    </location>
</feature>
<dbReference type="PANTHER" id="PTHR33048">
    <property type="entry name" value="PTH11-LIKE INTEGRAL MEMBRANE PROTEIN (AFU_ORTHOLOGUE AFUA_5G11245)"/>
    <property type="match status" value="1"/>
</dbReference>
<dbReference type="InterPro" id="IPR052337">
    <property type="entry name" value="SAT4-like"/>
</dbReference>
<evidence type="ECO:0000256" key="1">
    <source>
        <dbReference type="ARBA" id="ARBA00004141"/>
    </source>
</evidence>
<dbReference type="Pfam" id="PF20684">
    <property type="entry name" value="Fung_rhodopsin"/>
    <property type="match status" value="1"/>
</dbReference>
<dbReference type="InterPro" id="IPR049326">
    <property type="entry name" value="Rhodopsin_dom_fungi"/>
</dbReference>
<accession>A0A9P4QJ59</accession>
<feature type="transmembrane region" description="Helical" evidence="7">
    <location>
        <begin position="12"/>
        <end position="31"/>
    </location>
</feature>
<evidence type="ECO:0000256" key="4">
    <source>
        <dbReference type="ARBA" id="ARBA00023136"/>
    </source>
</evidence>
<gene>
    <name evidence="9" type="ORF">EJ04DRAFT_453232</name>
</gene>
<organism evidence="9 10">
    <name type="scientific">Polyplosphaeria fusca</name>
    <dbReference type="NCBI Taxonomy" id="682080"/>
    <lineage>
        <taxon>Eukaryota</taxon>
        <taxon>Fungi</taxon>
        <taxon>Dikarya</taxon>
        <taxon>Ascomycota</taxon>
        <taxon>Pezizomycotina</taxon>
        <taxon>Dothideomycetes</taxon>
        <taxon>Pleosporomycetidae</taxon>
        <taxon>Pleosporales</taxon>
        <taxon>Tetraplosphaeriaceae</taxon>
        <taxon>Polyplosphaeria</taxon>
    </lineage>
</organism>
<keyword evidence="10" id="KW-1185">Reference proteome</keyword>
<name>A0A9P4QJ59_9PLEO</name>
<comment type="similarity">
    <text evidence="5">Belongs to the SAT4 family.</text>
</comment>
<feature type="region of interest" description="Disordered" evidence="6">
    <location>
        <begin position="278"/>
        <end position="306"/>
    </location>
</feature>
<dbReference type="AlphaFoldDB" id="A0A9P4QJ59"/>
<keyword evidence="3 7" id="KW-1133">Transmembrane helix</keyword>
<dbReference type="Proteomes" id="UP000799444">
    <property type="component" value="Unassembled WGS sequence"/>
</dbReference>
<comment type="subcellular location">
    <subcellularLocation>
        <location evidence="1">Membrane</location>
        <topology evidence="1">Multi-pass membrane protein</topology>
    </subcellularLocation>
</comment>
<comment type="caution">
    <text evidence="9">The sequence shown here is derived from an EMBL/GenBank/DDBJ whole genome shotgun (WGS) entry which is preliminary data.</text>
</comment>
<reference evidence="9" key="1">
    <citation type="journal article" date="2020" name="Stud. Mycol.">
        <title>101 Dothideomycetes genomes: a test case for predicting lifestyles and emergence of pathogens.</title>
        <authorList>
            <person name="Haridas S."/>
            <person name="Albert R."/>
            <person name="Binder M."/>
            <person name="Bloem J."/>
            <person name="Labutti K."/>
            <person name="Salamov A."/>
            <person name="Andreopoulos B."/>
            <person name="Baker S."/>
            <person name="Barry K."/>
            <person name="Bills G."/>
            <person name="Bluhm B."/>
            <person name="Cannon C."/>
            <person name="Castanera R."/>
            <person name="Culley D."/>
            <person name="Daum C."/>
            <person name="Ezra D."/>
            <person name="Gonzalez J."/>
            <person name="Henrissat B."/>
            <person name="Kuo A."/>
            <person name="Liang C."/>
            <person name="Lipzen A."/>
            <person name="Lutzoni F."/>
            <person name="Magnuson J."/>
            <person name="Mondo S."/>
            <person name="Nolan M."/>
            <person name="Ohm R."/>
            <person name="Pangilinan J."/>
            <person name="Park H.-J."/>
            <person name="Ramirez L."/>
            <person name="Alfaro M."/>
            <person name="Sun H."/>
            <person name="Tritt A."/>
            <person name="Yoshinaga Y."/>
            <person name="Zwiers L.-H."/>
            <person name="Turgeon B."/>
            <person name="Goodwin S."/>
            <person name="Spatafora J."/>
            <person name="Crous P."/>
            <person name="Grigoriev I."/>
        </authorList>
    </citation>
    <scope>NUCLEOTIDE SEQUENCE</scope>
    <source>
        <strain evidence="9">CBS 125425</strain>
    </source>
</reference>
<sequence length="362" mass="40093">MSPDYLAESKQADLYAADITTYIAAVVAVALRFQSRRMKAAPFWIDDWLIVGAMICATAMLGNFGWWVAKGYGKHREASGVDIDFNLFLGFFIAEIVYTLIIVLVKFSILALYWRVFGKNTVRWPVLILTAIVSAWGIAVLFLSIFTCVPPKAFWDKSVKGAHCGVDNKKFLWGISIPNIITDVALLLLPVPYVVMLRASWSQRRLLVGTFFLGGFVCIASVLRLISVVRQDQGPDASWNWVDQGIWAVIESNFAIISACLPTLRPIWTWMLGSSSNNTESPTSSGPRVLTIGSGPSKSNRKRTAGDSLLEGTVTDFEHPFYSIEDQGELHGHARLRRSSAGLTKPSEHVELQQINVKHAIG</sequence>
<evidence type="ECO:0000256" key="7">
    <source>
        <dbReference type="SAM" id="Phobius"/>
    </source>
</evidence>
<feature type="domain" description="Rhodopsin" evidence="8">
    <location>
        <begin position="31"/>
        <end position="268"/>
    </location>
</feature>
<evidence type="ECO:0000259" key="8">
    <source>
        <dbReference type="Pfam" id="PF20684"/>
    </source>
</evidence>
<feature type="transmembrane region" description="Helical" evidence="7">
    <location>
        <begin position="171"/>
        <end position="194"/>
    </location>
</feature>
<dbReference type="PANTHER" id="PTHR33048:SF47">
    <property type="entry name" value="INTEGRAL MEMBRANE PROTEIN-RELATED"/>
    <property type="match status" value="1"/>
</dbReference>
<dbReference type="GO" id="GO:0016020">
    <property type="term" value="C:membrane"/>
    <property type="evidence" value="ECO:0007669"/>
    <property type="project" value="UniProtKB-SubCell"/>
</dbReference>
<protein>
    <recommendedName>
        <fullName evidence="8">Rhodopsin domain-containing protein</fullName>
    </recommendedName>
</protein>
<feature type="transmembrane region" description="Helical" evidence="7">
    <location>
        <begin position="87"/>
        <end position="114"/>
    </location>
</feature>